<accession>A0ABQ9IW77</accession>
<gene>
    <name evidence="2" type="ORF">NQ317_014816</name>
</gene>
<feature type="compositionally biased region" description="Low complexity" evidence="1">
    <location>
        <begin position="50"/>
        <end position="61"/>
    </location>
</feature>
<organism evidence="2 3">
    <name type="scientific">Molorchus minor</name>
    <dbReference type="NCBI Taxonomy" id="1323400"/>
    <lineage>
        <taxon>Eukaryota</taxon>
        <taxon>Metazoa</taxon>
        <taxon>Ecdysozoa</taxon>
        <taxon>Arthropoda</taxon>
        <taxon>Hexapoda</taxon>
        <taxon>Insecta</taxon>
        <taxon>Pterygota</taxon>
        <taxon>Neoptera</taxon>
        <taxon>Endopterygota</taxon>
        <taxon>Coleoptera</taxon>
        <taxon>Polyphaga</taxon>
        <taxon>Cucujiformia</taxon>
        <taxon>Chrysomeloidea</taxon>
        <taxon>Cerambycidae</taxon>
        <taxon>Lamiinae</taxon>
        <taxon>Monochamini</taxon>
        <taxon>Molorchus</taxon>
    </lineage>
</organism>
<feature type="region of interest" description="Disordered" evidence="1">
    <location>
        <begin position="43"/>
        <end position="62"/>
    </location>
</feature>
<dbReference type="SUPFAM" id="SSF50630">
    <property type="entry name" value="Acid proteases"/>
    <property type="match status" value="1"/>
</dbReference>
<dbReference type="Gene3D" id="2.40.70.10">
    <property type="entry name" value="Acid Proteases"/>
    <property type="match status" value="1"/>
</dbReference>
<proteinExistence type="predicted"/>
<evidence type="ECO:0000313" key="2">
    <source>
        <dbReference type="EMBL" id="KAJ8967364.1"/>
    </source>
</evidence>
<dbReference type="InterPro" id="IPR021109">
    <property type="entry name" value="Peptidase_aspartic_dom_sf"/>
</dbReference>
<reference evidence="2" key="1">
    <citation type="journal article" date="2023" name="Insect Mol. Biol.">
        <title>Genome sequencing provides insights into the evolution of gene families encoding plant cell wall-degrading enzymes in longhorned beetles.</title>
        <authorList>
            <person name="Shin N.R."/>
            <person name="Okamura Y."/>
            <person name="Kirsch R."/>
            <person name="Pauchet Y."/>
        </authorList>
    </citation>
    <scope>NUCLEOTIDE SEQUENCE</scope>
    <source>
        <strain evidence="2">MMC_N1</strain>
    </source>
</reference>
<protein>
    <recommendedName>
        <fullName evidence="4">Peptidase aspartic putative domain-containing protein</fullName>
    </recommendedName>
</protein>
<name>A0ABQ9IW77_9CUCU</name>
<dbReference type="Proteomes" id="UP001162164">
    <property type="component" value="Unassembled WGS sequence"/>
</dbReference>
<keyword evidence="3" id="KW-1185">Reference proteome</keyword>
<evidence type="ECO:0008006" key="4">
    <source>
        <dbReference type="Google" id="ProtNLM"/>
    </source>
</evidence>
<sequence length="271" mass="29482">MKLCTVCLKPNHKAWRCTAKKCVKCHKAHNSLLHIENYSWQPRNDKMEAPSSGGPSQQVGSTVAEGECGEGIASNVCTVDSRTADSVVIPAALTTAVPAARGREQTVTVAVSNGRLHSENISPVASQILLSTALVKIEVKGNNYIACALLDSGSQSSFITEALCNKLNLHKIRINHAVKGVGQETVKLKYKVELLVSSLYNTFKMNITCLINYLAFHSKKSTITLPENVNLADPDFNVTKDVDILLGSHEFWKVMCTGRKTLGEIYAILAK</sequence>
<evidence type="ECO:0000313" key="3">
    <source>
        <dbReference type="Proteomes" id="UP001162164"/>
    </source>
</evidence>
<comment type="caution">
    <text evidence="2">The sequence shown here is derived from an EMBL/GenBank/DDBJ whole genome shotgun (WGS) entry which is preliminary data.</text>
</comment>
<evidence type="ECO:0000256" key="1">
    <source>
        <dbReference type="SAM" id="MobiDB-lite"/>
    </source>
</evidence>
<dbReference type="EMBL" id="JAPWTJ010002202">
    <property type="protein sequence ID" value="KAJ8967364.1"/>
    <property type="molecule type" value="Genomic_DNA"/>
</dbReference>